<evidence type="ECO:0000313" key="2">
    <source>
        <dbReference type="Proteomes" id="UP000242418"/>
    </source>
</evidence>
<gene>
    <name evidence="1" type="ORF">SAMN05216370_3724</name>
</gene>
<comment type="caution">
    <text evidence="1">The sequence shown here is derived from an EMBL/GenBank/DDBJ whole genome shotgun (WGS) entry which is preliminary data.</text>
</comment>
<sequence length="201" mass="23465">MLMEEIQNQIPYYLTREAGEGILKELENYSEKTQIILNRGSDGVLQGDGWRGFRLYDFNSAEVRNTRGIVISNSCDIDTENKRDLPAKITFAPLIRMKKIEEIFKNSGLDANTTEQKLRSIREQKSTSFFFIPSQIGLDDEYVIWFNDMHSMPMSSFVESAEREKIFTLNMTGFYLLLFKISIHFCRFHENVDRMPAAQYQ</sequence>
<dbReference type="EMBL" id="FMTL01000004">
    <property type="protein sequence ID" value="SCW81916.1"/>
    <property type="molecule type" value="Genomic_DNA"/>
</dbReference>
<proteinExistence type="predicted"/>
<accession>A0AB37ZBG2</accession>
<protein>
    <submittedName>
        <fullName evidence="1">Uncharacterized protein</fullName>
    </submittedName>
</protein>
<organism evidence="1 2">
    <name type="scientific">Pseudomonas peli</name>
    <dbReference type="NCBI Taxonomy" id="592361"/>
    <lineage>
        <taxon>Bacteria</taxon>
        <taxon>Pseudomonadati</taxon>
        <taxon>Pseudomonadota</taxon>
        <taxon>Gammaproteobacteria</taxon>
        <taxon>Pseudomonadales</taxon>
        <taxon>Pseudomonadaceae</taxon>
        <taxon>Pseudomonas</taxon>
    </lineage>
</organism>
<keyword evidence="2" id="KW-1185">Reference proteome</keyword>
<name>A0AB37ZBG2_9PSED</name>
<dbReference type="RefSeq" id="WP_090255332.1">
    <property type="nucleotide sequence ID" value="NZ_FMTL01000004.1"/>
</dbReference>
<reference evidence="1 2" key="1">
    <citation type="submission" date="2016-10" db="EMBL/GenBank/DDBJ databases">
        <authorList>
            <person name="Varghese N."/>
            <person name="Submissions S."/>
        </authorList>
    </citation>
    <scope>NUCLEOTIDE SEQUENCE [LARGE SCALE GENOMIC DNA]</scope>
    <source>
        <strain evidence="1 2">DSM 17833</strain>
    </source>
</reference>
<evidence type="ECO:0000313" key="1">
    <source>
        <dbReference type="EMBL" id="SCW81916.1"/>
    </source>
</evidence>
<dbReference type="AlphaFoldDB" id="A0AB37ZBG2"/>
<dbReference type="Proteomes" id="UP000242418">
    <property type="component" value="Unassembled WGS sequence"/>
</dbReference>